<reference evidence="2" key="1">
    <citation type="submission" date="2016-06" db="EMBL/GenBank/DDBJ databases">
        <authorList>
            <person name="Cuomo C."/>
            <person name="Litvintseva A."/>
            <person name="Heitman J."/>
            <person name="Chen Y."/>
            <person name="Sun S."/>
            <person name="Springer D."/>
            <person name="Dromer F."/>
            <person name="Young S."/>
            <person name="Zeng Q."/>
            <person name="Chapman S."/>
            <person name="Gujja S."/>
            <person name="Saif S."/>
            <person name="Birren B."/>
        </authorList>
    </citation>
    <scope>NUCLEOTIDE SEQUENCE</scope>
    <source>
        <strain evidence="2">CBS 7841</strain>
    </source>
</reference>
<evidence type="ECO:0000256" key="1">
    <source>
        <dbReference type="SAM" id="MobiDB-lite"/>
    </source>
</evidence>
<sequence length="299" mass="32598">MASSNAPANQVPSGEALALSASIFTSSIANWIPANFGVTKSELEKVGDFESVLREDRGGRLGLGHPLLDDTKRASGSRTNGLVGLNKKLVNERKGKEREEPPRCIIPTMELDEEESRANSVGRQKIKETAFDLFGGKKKRKAPDDLKIHPLAQQDESKSPSSSQPTIPKVVASLSKSDGEDEDSEIQSPLFPTSRSPLSVPSTPPLLSSPGGSGVFPFSGPLVLESPVARKLIEERKARKRKIPEDKEREREKMIEGKGKEESAESVGTPTKGEKKSKTQLRREARKRMKLAQPQQNGN</sequence>
<dbReference type="Proteomes" id="UP000094043">
    <property type="component" value="Chromosome 2"/>
</dbReference>
<dbReference type="GeneID" id="91086074"/>
<evidence type="ECO:0000313" key="2">
    <source>
        <dbReference type="EMBL" id="WVN86690.1"/>
    </source>
</evidence>
<name>A0A1E3IH28_9TREE</name>
<organism evidence="2 3">
    <name type="scientific">Cryptococcus depauperatus CBS 7841</name>
    <dbReference type="NCBI Taxonomy" id="1295531"/>
    <lineage>
        <taxon>Eukaryota</taxon>
        <taxon>Fungi</taxon>
        <taxon>Dikarya</taxon>
        <taxon>Basidiomycota</taxon>
        <taxon>Agaricomycotina</taxon>
        <taxon>Tremellomycetes</taxon>
        <taxon>Tremellales</taxon>
        <taxon>Cryptococcaceae</taxon>
        <taxon>Cryptococcus</taxon>
    </lineage>
</organism>
<feature type="compositionally biased region" description="Basic and acidic residues" evidence="1">
    <location>
        <begin position="231"/>
        <end position="263"/>
    </location>
</feature>
<keyword evidence="3" id="KW-1185">Reference proteome</keyword>
<accession>A0A1E3IH28</accession>
<gene>
    <name evidence="2" type="ORF">L203_101862</name>
</gene>
<protein>
    <submittedName>
        <fullName evidence="2">Uncharacterized protein</fullName>
    </submittedName>
</protein>
<reference evidence="2" key="3">
    <citation type="submission" date="2024-01" db="EMBL/GenBank/DDBJ databases">
        <authorList>
            <person name="Coelho M.A."/>
            <person name="David-Palma M."/>
            <person name="Shea T."/>
            <person name="Sun S."/>
            <person name="Cuomo C.A."/>
            <person name="Heitman J."/>
        </authorList>
    </citation>
    <scope>NUCLEOTIDE SEQUENCE</scope>
    <source>
        <strain evidence="2">CBS 7841</strain>
    </source>
</reference>
<evidence type="ECO:0000313" key="3">
    <source>
        <dbReference type="Proteomes" id="UP000094043"/>
    </source>
</evidence>
<feature type="compositionally biased region" description="Basic and acidic residues" evidence="1">
    <location>
        <begin position="89"/>
        <end position="102"/>
    </location>
</feature>
<dbReference type="OrthoDB" id="2576549at2759"/>
<feature type="compositionally biased region" description="Low complexity" evidence="1">
    <location>
        <begin position="192"/>
        <end position="214"/>
    </location>
</feature>
<feature type="region of interest" description="Disordered" evidence="1">
    <location>
        <begin position="226"/>
        <end position="299"/>
    </location>
</feature>
<dbReference type="RefSeq" id="XP_066067390.1">
    <property type="nucleotide sequence ID" value="XM_066211293.1"/>
</dbReference>
<dbReference type="KEGG" id="cdep:91086074"/>
<feature type="region of interest" description="Disordered" evidence="1">
    <location>
        <begin position="60"/>
        <end position="214"/>
    </location>
</feature>
<proteinExistence type="predicted"/>
<reference evidence="2" key="2">
    <citation type="journal article" date="2022" name="Elife">
        <title>Obligate sexual reproduction of a homothallic fungus closely related to the Cryptococcus pathogenic species complex.</title>
        <authorList>
            <person name="Passer A.R."/>
            <person name="Clancey S.A."/>
            <person name="Shea T."/>
            <person name="David-Palma M."/>
            <person name="Averette A.F."/>
            <person name="Boekhout T."/>
            <person name="Porcel B.M."/>
            <person name="Nowrousian M."/>
            <person name="Cuomo C.A."/>
            <person name="Sun S."/>
            <person name="Heitman J."/>
            <person name="Coelho M.A."/>
        </authorList>
    </citation>
    <scope>NUCLEOTIDE SEQUENCE</scope>
    <source>
        <strain evidence="2">CBS 7841</strain>
    </source>
</reference>
<feature type="compositionally biased region" description="Basic and acidic residues" evidence="1">
    <location>
        <begin position="272"/>
        <end position="283"/>
    </location>
</feature>
<dbReference type="AlphaFoldDB" id="A0A1E3IH28"/>
<dbReference type="EMBL" id="CP143785">
    <property type="protein sequence ID" value="WVN86690.1"/>
    <property type="molecule type" value="Genomic_DNA"/>
</dbReference>
<dbReference type="VEuPathDB" id="FungiDB:L203_03103"/>